<evidence type="ECO:0000313" key="2">
    <source>
        <dbReference type="Proteomes" id="UP000005753"/>
    </source>
</evidence>
<evidence type="ECO:0000313" key="1">
    <source>
        <dbReference type="EMBL" id="EIM58412.1"/>
    </source>
</evidence>
<accession>I5AX89</accession>
<dbReference type="Proteomes" id="UP000005753">
    <property type="component" value="Chromosome"/>
</dbReference>
<proteinExistence type="predicted"/>
<keyword evidence="2" id="KW-1185">Reference proteome</keyword>
<dbReference type="HOGENOM" id="CLU_3343793_0_0_9"/>
<dbReference type="EMBL" id="CM001487">
    <property type="protein sequence ID" value="EIM58412.1"/>
    <property type="molecule type" value="Genomic_DNA"/>
</dbReference>
<name>I5AX89_EUBC6</name>
<reference evidence="1 2" key="2">
    <citation type="submission" date="2012-02" db="EMBL/GenBank/DDBJ databases">
        <title>Improved High-Quality Draft sequence of Eubacterium cellulosolvens 6.</title>
        <authorList>
            <consortium name="US DOE Joint Genome Institute"/>
            <person name="Lucas S."/>
            <person name="Han J."/>
            <person name="Lapidus A."/>
            <person name="Cheng J.-F."/>
            <person name="Goodwin L."/>
            <person name="Pitluck S."/>
            <person name="Peters L."/>
            <person name="Mikhailova N."/>
            <person name="Gu W."/>
            <person name="Detter J.C."/>
            <person name="Han C."/>
            <person name="Tapia R."/>
            <person name="Land M."/>
            <person name="Hauser L."/>
            <person name="Kyrpides N."/>
            <person name="Ivanova N."/>
            <person name="Pagani I."/>
            <person name="Johnson E."/>
            <person name="Mukhopadhyay B."/>
            <person name="Anderson I."/>
            <person name="Woyke T."/>
        </authorList>
    </citation>
    <scope>NUCLEOTIDE SEQUENCE [LARGE SCALE GENOMIC DNA]</scope>
    <source>
        <strain evidence="1 2">6</strain>
    </source>
</reference>
<dbReference type="AlphaFoldDB" id="I5AX89"/>
<sequence>MKNLYDDMPNGYQKTIEKGRCMSGGHAFSADRNGVET</sequence>
<reference evidence="1 2" key="1">
    <citation type="submission" date="2010-08" db="EMBL/GenBank/DDBJ databases">
        <authorList>
            <consortium name="US DOE Joint Genome Institute (JGI-PGF)"/>
            <person name="Lucas S."/>
            <person name="Copeland A."/>
            <person name="Lapidus A."/>
            <person name="Cheng J.-F."/>
            <person name="Bruce D."/>
            <person name="Goodwin L."/>
            <person name="Pitluck S."/>
            <person name="Land M.L."/>
            <person name="Hauser L."/>
            <person name="Chang Y.-J."/>
            <person name="Anderson I.J."/>
            <person name="Johnson E."/>
            <person name="Mulhopadhyay B."/>
            <person name="Kyrpides N."/>
            <person name="Woyke T.J."/>
        </authorList>
    </citation>
    <scope>NUCLEOTIDE SEQUENCE [LARGE SCALE GENOMIC DNA]</scope>
    <source>
        <strain evidence="1 2">6</strain>
    </source>
</reference>
<organism evidence="1 2">
    <name type="scientific">Eubacterium cellulosolvens (strain ATCC 43171 / JCM 9499 / 6)</name>
    <name type="common">Cillobacterium cellulosolvens</name>
    <dbReference type="NCBI Taxonomy" id="633697"/>
    <lineage>
        <taxon>Bacteria</taxon>
        <taxon>Bacillati</taxon>
        <taxon>Bacillota</taxon>
        <taxon>Clostridia</taxon>
        <taxon>Eubacteriales</taxon>
        <taxon>Eubacteriaceae</taxon>
        <taxon>Eubacterium</taxon>
    </lineage>
</organism>
<protein>
    <submittedName>
        <fullName evidence="1">Uncharacterized protein</fullName>
    </submittedName>
</protein>
<dbReference type="eggNOG" id="ENOG502ZE98">
    <property type="taxonomic scope" value="Bacteria"/>
</dbReference>
<gene>
    <name evidence="1" type="ORF">EubceDRAFT1_2710</name>
</gene>